<evidence type="ECO:0000313" key="2">
    <source>
        <dbReference type="Proteomes" id="UP000250831"/>
    </source>
</evidence>
<dbReference type="PROSITE" id="PS51257">
    <property type="entry name" value="PROKAR_LIPOPROTEIN"/>
    <property type="match status" value="1"/>
</dbReference>
<gene>
    <name evidence="1" type="ORF">DCO56_24740</name>
</gene>
<dbReference type="AlphaFoldDB" id="A0A363NMX5"/>
<evidence type="ECO:0008006" key="3">
    <source>
        <dbReference type="Google" id="ProtNLM"/>
    </source>
</evidence>
<protein>
    <recommendedName>
        <fullName evidence="3">Lipoprotein</fullName>
    </recommendedName>
</protein>
<dbReference type="Proteomes" id="UP000250831">
    <property type="component" value="Unassembled WGS sequence"/>
</dbReference>
<keyword evidence="2" id="KW-1185">Reference proteome</keyword>
<name>A0A363NMX5_9SPHI</name>
<proteinExistence type="predicted"/>
<dbReference type="EMBL" id="QCXX01000008">
    <property type="protein sequence ID" value="PUV22135.1"/>
    <property type="molecule type" value="Genomic_DNA"/>
</dbReference>
<dbReference type="OrthoDB" id="978751at2"/>
<reference evidence="1 2" key="1">
    <citation type="submission" date="2018-04" db="EMBL/GenBank/DDBJ databases">
        <title>Sphingobacterium sp. M46 Genome.</title>
        <authorList>
            <person name="Cheng J."/>
            <person name="Li Y."/>
        </authorList>
    </citation>
    <scope>NUCLEOTIDE SEQUENCE [LARGE SCALE GENOMIC DNA]</scope>
    <source>
        <strain evidence="1 2">M46</strain>
    </source>
</reference>
<comment type="caution">
    <text evidence="1">The sequence shown here is derived from an EMBL/GenBank/DDBJ whole genome shotgun (WGS) entry which is preliminary data.</text>
</comment>
<organism evidence="1 2">
    <name type="scientific">Sphingobacterium athyrii</name>
    <dbReference type="NCBI Taxonomy" id="2152717"/>
    <lineage>
        <taxon>Bacteria</taxon>
        <taxon>Pseudomonadati</taxon>
        <taxon>Bacteroidota</taxon>
        <taxon>Sphingobacteriia</taxon>
        <taxon>Sphingobacteriales</taxon>
        <taxon>Sphingobacteriaceae</taxon>
        <taxon>Sphingobacterium</taxon>
    </lineage>
</organism>
<accession>A0A363NMX5</accession>
<dbReference type="RefSeq" id="WP_108636364.1">
    <property type="nucleotide sequence ID" value="NZ_QCXX01000008.1"/>
</dbReference>
<evidence type="ECO:0000313" key="1">
    <source>
        <dbReference type="EMBL" id="PUV22135.1"/>
    </source>
</evidence>
<sequence>MKGIFELKGQVNRLCVALCALVMVFTLSGCFDFVEQIDLKPNGSGHIAATLNLSKSKTKVSSLMKMKSIKGIQIPTQAEIEKEIRAAVQLLKQTKGISNVQYQTDFTNFIVNISCDFSQIESLNAFSDILANRFKTKISNSNRYYYNAQTNIFERKFVASNTWKAKFNQLGSDNTAQFADAFYTQIIRFEKPLASQENSKAKVAGNKRGVLLKLLFTDLVYGKSTLANKITLTK</sequence>